<sequence length="484" mass="50757">MSSNPFRKKTVEAIDTAKTRTPSPAKSSLRSSSPLSLSGKPRTVKKVRVLSPPPLSPDSPVWPTAIDDNAMANSLIDHHPPGSSLAISWPAVSDEESVNSSPPVVAPRGSTTQATPPLNPFSKTLQDLESSKELQSQRKSEGYALKVGNASTQSLNVDSFRRLLLTGNVDDIADDSKSSSSRASSTDGDDALTSPTNVSQFTARDKRAPPPPPSSRHGKSLRESTVSLGGGLDTEPEGTESVSGQEIGTDQVPEPEPQRAASTQPSDRRKSAPAPPPRRGHGRTESRSTASSSLKVSTDDLPTSVSPVETPSRTDGSRQSGRAPNPPPPRRPRLSTPTSPPAAPSSQPPSTPSRPQESDDQRPLPVTAHDDGQFETPKAAAPPPPPPTRNSSIRRRTSVGSVESNGRRALDGAAPPPPPPPPRQRGGSIESVDASTRHEEPTHTAPTQGVASVDGATDDGKGSDILADLDALQREVDALRGKLG</sequence>
<feature type="compositionally biased region" description="Basic and acidic residues" evidence="1">
    <location>
        <begin position="356"/>
        <end position="372"/>
    </location>
</feature>
<evidence type="ECO:0000256" key="1">
    <source>
        <dbReference type="SAM" id="MobiDB-lite"/>
    </source>
</evidence>
<keyword evidence="3" id="KW-1185">Reference proteome</keyword>
<feature type="compositionally biased region" description="Pro residues" evidence="1">
    <location>
        <begin position="414"/>
        <end position="423"/>
    </location>
</feature>
<accession>A0A2C5YWJ8</accession>
<reference evidence="2 3" key="1">
    <citation type="submission" date="2017-06" db="EMBL/GenBank/DDBJ databases">
        <title>Ant-infecting Ophiocordyceps genomes reveal a high diversity of potential behavioral manipulation genes and a possible major role for enterotoxins.</title>
        <authorList>
            <person name="De Bekker C."/>
            <person name="Evans H.C."/>
            <person name="Brachmann A."/>
            <person name="Hughes D.P."/>
        </authorList>
    </citation>
    <scope>NUCLEOTIDE SEQUENCE [LARGE SCALE GENOMIC DNA]</scope>
    <source>
        <strain evidence="2 3">Map16</strain>
    </source>
</reference>
<protein>
    <submittedName>
        <fullName evidence="2">Uncharacterized protein</fullName>
    </submittedName>
</protein>
<name>A0A2C5YWJ8_9HYPO</name>
<dbReference type="PANTHER" id="PTHR45691">
    <property type="entry name" value="PROTEIN DIAPHANOUS"/>
    <property type="match status" value="1"/>
</dbReference>
<dbReference type="GO" id="GO:0005884">
    <property type="term" value="C:actin filament"/>
    <property type="evidence" value="ECO:0007669"/>
    <property type="project" value="TreeGrafter"/>
</dbReference>
<dbReference type="InterPro" id="IPR051412">
    <property type="entry name" value="Formin_Homology_Diaphanous_sf"/>
</dbReference>
<evidence type="ECO:0000313" key="2">
    <source>
        <dbReference type="EMBL" id="PHH71722.1"/>
    </source>
</evidence>
<feature type="compositionally biased region" description="Polar residues" evidence="1">
    <location>
        <begin position="287"/>
        <end position="314"/>
    </location>
</feature>
<dbReference type="PANTHER" id="PTHR45691:SF6">
    <property type="entry name" value="PROTEIN DIAPHANOUS"/>
    <property type="match status" value="1"/>
</dbReference>
<feature type="compositionally biased region" description="Basic and acidic residues" evidence="1">
    <location>
        <begin position="9"/>
        <end position="18"/>
    </location>
</feature>
<gene>
    <name evidence="2" type="ORF">CDD80_5045</name>
</gene>
<evidence type="ECO:0000313" key="3">
    <source>
        <dbReference type="Proteomes" id="UP000226431"/>
    </source>
</evidence>
<dbReference type="AlphaFoldDB" id="A0A2C5YWJ8"/>
<feature type="compositionally biased region" description="Low complexity" evidence="1">
    <location>
        <begin position="22"/>
        <end position="38"/>
    </location>
</feature>
<feature type="compositionally biased region" description="Basic and acidic residues" evidence="1">
    <location>
        <begin position="129"/>
        <end position="141"/>
    </location>
</feature>
<dbReference type="EMBL" id="NJES01000483">
    <property type="protein sequence ID" value="PHH71722.1"/>
    <property type="molecule type" value="Genomic_DNA"/>
</dbReference>
<proteinExistence type="predicted"/>
<comment type="caution">
    <text evidence="2">The sequence shown here is derived from an EMBL/GenBank/DDBJ whole genome shotgun (WGS) entry which is preliminary data.</text>
</comment>
<feature type="region of interest" description="Disordered" evidence="1">
    <location>
        <begin position="1"/>
        <end position="151"/>
    </location>
</feature>
<dbReference type="Proteomes" id="UP000226431">
    <property type="component" value="Unassembled WGS sequence"/>
</dbReference>
<feature type="compositionally biased region" description="Polar residues" evidence="1">
    <location>
        <begin position="193"/>
        <end position="202"/>
    </location>
</feature>
<feature type="compositionally biased region" description="Polar residues" evidence="1">
    <location>
        <begin position="109"/>
        <end position="128"/>
    </location>
</feature>
<feature type="compositionally biased region" description="Pro residues" evidence="1">
    <location>
        <begin position="338"/>
        <end position="352"/>
    </location>
</feature>
<dbReference type="OrthoDB" id="428854at2759"/>
<dbReference type="GO" id="GO:0030041">
    <property type="term" value="P:actin filament polymerization"/>
    <property type="evidence" value="ECO:0007669"/>
    <property type="project" value="TreeGrafter"/>
</dbReference>
<feature type="region of interest" description="Disordered" evidence="1">
    <location>
        <begin position="168"/>
        <end position="463"/>
    </location>
</feature>
<organism evidence="2 3">
    <name type="scientific">Ophiocordyceps camponoti-rufipedis</name>
    <dbReference type="NCBI Taxonomy" id="2004952"/>
    <lineage>
        <taxon>Eukaryota</taxon>
        <taxon>Fungi</taxon>
        <taxon>Dikarya</taxon>
        <taxon>Ascomycota</taxon>
        <taxon>Pezizomycotina</taxon>
        <taxon>Sordariomycetes</taxon>
        <taxon>Hypocreomycetidae</taxon>
        <taxon>Hypocreales</taxon>
        <taxon>Ophiocordycipitaceae</taxon>
        <taxon>Ophiocordyceps</taxon>
    </lineage>
</organism>
<dbReference type="STRING" id="2004952.A0A2C5YWJ8"/>